<reference evidence="3" key="2">
    <citation type="submission" date="2025-08" db="UniProtKB">
        <authorList>
            <consortium name="RefSeq"/>
        </authorList>
    </citation>
    <scope>IDENTIFICATION</scope>
    <source>
        <tissue evidence="3">Leaf</tissue>
    </source>
</reference>
<keyword evidence="1" id="KW-1133">Transmembrane helix</keyword>
<evidence type="ECO:0000256" key="1">
    <source>
        <dbReference type="SAM" id="Phobius"/>
    </source>
</evidence>
<keyword evidence="1" id="KW-0472">Membrane</keyword>
<reference evidence="2" key="1">
    <citation type="journal article" date="2015" name="Nat. Genet.">
        <title>The pineapple genome and the evolution of CAM photosynthesis.</title>
        <authorList>
            <person name="Ming R."/>
            <person name="VanBuren R."/>
            <person name="Wai C.M."/>
            <person name="Tang H."/>
            <person name="Schatz M.C."/>
            <person name="Bowers J.E."/>
            <person name="Lyons E."/>
            <person name="Wang M.L."/>
            <person name="Chen J."/>
            <person name="Biggers E."/>
            <person name="Zhang J."/>
            <person name="Huang L."/>
            <person name="Zhang L."/>
            <person name="Miao W."/>
            <person name="Zhang J."/>
            <person name="Ye Z."/>
            <person name="Miao C."/>
            <person name="Lin Z."/>
            <person name="Wang H."/>
            <person name="Zhou H."/>
            <person name="Yim W.C."/>
            <person name="Priest H.D."/>
            <person name="Zheng C."/>
            <person name="Woodhouse M."/>
            <person name="Edger P.P."/>
            <person name="Guyot R."/>
            <person name="Guo H.B."/>
            <person name="Guo H."/>
            <person name="Zheng G."/>
            <person name="Singh R."/>
            <person name="Sharma A."/>
            <person name="Min X."/>
            <person name="Zheng Y."/>
            <person name="Lee H."/>
            <person name="Gurtowski J."/>
            <person name="Sedlazeck F.J."/>
            <person name="Harkess A."/>
            <person name="McKain M.R."/>
            <person name="Liao Z."/>
            <person name="Fang J."/>
            <person name="Liu J."/>
            <person name="Zhang X."/>
            <person name="Zhang Q."/>
            <person name="Hu W."/>
            <person name="Qin Y."/>
            <person name="Wang K."/>
            <person name="Chen L.Y."/>
            <person name="Shirley N."/>
            <person name="Lin Y.R."/>
            <person name="Liu L.Y."/>
            <person name="Hernandez A.G."/>
            <person name="Wright C.L."/>
            <person name="Bulone V."/>
            <person name="Tuskan G.A."/>
            <person name="Heath K."/>
            <person name="Zee F."/>
            <person name="Moore P.H."/>
            <person name="Sunkar R."/>
            <person name="Leebens-Mack J.H."/>
            <person name="Mockler T."/>
            <person name="Bennetzen J.L."/>
            <person name="Freeling M."/>
            <person name="Sankoff D."/>
            <person name="Paterson A.H."/>
            <person name="Zhu X."/>
            <person name="Yang X."/>
            <person name="Smith J.A."/>
            <person name="Cushman J.C."/>
            <person name="Paull R.E."/>
            <person name="Yu Q."/>
        </authorList>
    </citation>
    <scope>NUCLEOTIDE SEQUENCE [LARGE SCALE GENOMIC DNA]</scope>
    <source>
        <strain evidence="2">cv. F153</strain>
    </source>
</reference>
<evidence type="ECO:0000313" key="3">
    <source>
        <dbReference type="RefSeq" id="XP_020110065.1"/>
    </source>
</evidence>
<feature type="transmembrane region" description="Helical" evidence="1">
    <location>
        <begin position="12"/>
        <end position="34"/>
    </location>
</feature>
<keyword evidence="2" id="KW-1185">Reference proteome</keyword>
<gene>
    <name evidence="3" type="primary">LOC109725324</name>
</gene>
<dbReference type="GeneID" id="109725324"/>
<keyword evidence="1" id="KW-0812">Transmembrane</keyword>
<dbReference type="RefSeq" id="XP_020110065.1">
    <property type="nucleotide sequence ID" value="XM_020254476.1"/>
</dbReference>
<organism evidence="2 3">
    <name type="scientific">Ananas comosus</name>
    <name type="common">Pineapple</name>
    <name type="synonym">Ananas ananas</name>
    <dbReference type="NCBI Taxonomy" id="4615"/>
    <lineage>
        <taxon>Eukaryota</taxon>
        <taxon>Viridiplantae</taxon>
        <taxon>Streptophyta</taxon>
        <taxon>Embryophyta</taxon>
        <taxon>Tracheophyta</taxon>
        <taxon>Spermatophyta</taxon>
        <taxon>Magnoliopsida</taxon>
        <taxon>Liliopsida</taxon>
        <taxon>Poales</taxon>
        <taxon>Bromeliaceae</taxon>
        <taxon>Bromelioideae</taxon>
        <taxon>Ananas</taxon>
    </lineage>
</organism>
<evidence type="ECO:0000313" key="2">
    <source>
        <dbReference type="Proteomes" id="UP000515123"/>
    </source>
</evidence>
<name>A0A6P5GWP2_ANACO</name>
<dbReference type="AlphaFoldDB" id="A0A6P5GWP2"/>
<accession>A0A6P5GWP2</accession>
<dbReference type="Proteomes" id="UP000515123">
    <property type="component" value="Linkage group 20"/>
</dbReference>
<protein>
    <submittedName>
        <fullName evidence="3">Uncharacterized protein LOC109725324 isoform X1</fullName>
    </submittedName>
</protein>
<proteinExistence type="predicted"/>
<sequence length="85" mass="9365">MAMEPPTTSRPWISEAVPLLVVVLLAVHVSALLRRSRPRGERRIEIPLDIVVCTVVVLSACVMPSWSGGSICLQINRNNLIYVNS</sequence>